<dbReference type="InterPro" id="IPR003961">
    <property type="entry name" value="FN3_dom"/>
</dbReference>
<organism evidence="5 6">
    <name type="scientific">Rugosimonospora acidiphila</name>
    <dbReference type="NCBI Taxonomy" id="556531"/>
    <lineage>
        <taxon>Bacteria</taxon>
        <taxon>Bacillati</taxon>
        <taxon>Actinomycetota</taxon>
        <taxon>Actinomycetes</taxon>
        <taxon>Micromonosporales</taxon>
        <taxon>Micromonosporaceae</taxon>
        <taxon>Rugosimonospora</taxon>
    </lineage>
</organism>
<accession>A0ABP9SMH1</accession>
<sequence>MSVTVRTTAGGVEVVVADELRHPRFNWPLSRIAVPVGLPAGWDPAGGLVASRDDRPVPAQLGRVRRAPDGSADATVYLLTDLPAGASRAVRLAPAPVMSAPVPGEISPGTVGVEQRADAMAAPRVAQRGDAITVDNGLVRVEIAGSDSAAAGGALLRFGDASRWLGEATLAGAGTPQRVEIRPGGRGPVFCEYTVDLRFAGDRRYWLTVRVTAGMEFVELDERIEGFAAADDAALVFDWYAVGWTHRYCANRPESPDTPLAGYGEAAWEPVDRALGPAGAMPMVLVPYHNWLTWWRLPAAAFWSEPLGVSVGVFITDHERWDDGEWAIWSSSTTLAGRFFFDAGRLRWHFPLATGTRSLAVAAYPHERDVRAVDGSGFPLAHIDTLHRWHAWLPLDKVKDWTLDHVEPGSTYPRFFDTAHHALPDAGGAPTEPPPTGSRAPARPTQPERPAPPTDKDLVARVDLLRDLIARDAPTLNTIPDGTPRSNHGPTPVGSREVHELLIPLFDEVAGALGEGERRDLGAALQFLAHVFADETLMPTRRMLAGHPNFLADVLATVVALPFLFPTHPQARRMVDHIERATALNLKYHTRPDVPLWWAQGGRWTENLGCYVWRPVELTVLIGHLLRRFFDGHNRAARPETSALGWWLLNTLSAPMRAAGGRRTLPPQGAHAHGGEPYRGLRALGQELVNYDPLLAEYLLWAVPPSPHDGEPRRPGSYDAGSHLQAGGWQDNGGTDPQLESAKFTGYGFVLRAAVGTPDEVSVHLQQIDAGPNYRWGRAARGGNGVVYYYAAGQRYSSNNVEDVGDLARGDVERCTNFGVRKPGGYRDLGAYRGVGPNELTEPLHDLGFAQFARVIAAGSATPEYTARNALLCGAEYLVLFDEVRDGVPGRLSWFVDDGAPFPSIAQLVPGARPTLVPPDPEPEGRGDAQHEWRPTKGRYYDGTGSFLTVVSHLDAVRAEATPHGCRVRVGDREDLVFLTARARPFDDGHGVVFDGTVGIVRRLAEDHHEAALFAGTRLGVPGVTVTTDGRVAVGVRTGRSGAAGGTISAPTAATVVLAGPPSGEGRVFYLDGQPLAGERTGDGLRLRIPAGRHRWEWLDGPPTPGRPTVVRTENRAGGCAVVWTPVAGAVSYRVQCSTDGGTTWQDVSTVDEPRYVLSGLTDGVKVHVRVVAVGEHTDGSPSRPYPVYVTADPPPHPDGLLLARAAGGGIVAVWGEVLGAHQYRLYRRRAGESEYTCVAAGLGRRYVDVEAASGTAAAAAGAGKIVEYRVSAVNGNGESPPSPARDTDPAGVIDADPRPDEVFRRSTQSYENGYEEVNPWIEERQPILSYPRPQRRHWTAWRQ</sequence>
<dbReference type="SMART" id="SM00060">
    <property type="entry name" value="FN3"/>
    <property type="match status" value="1"/>
</dbReference>
<evidence type="ECO:0000313" key="6">
    <source>
        <dbReference type="Proteomes" id="UP001501570"/>
    </source>
</evidence>
<feature type="domain" description="Fibronectin type-III" evidence="4">
    <location>
        <begin position="1104"/>
        <end position="1194"/>
    </location>
</feature>
<dbReference type="EMBL" id="BAABJQ010000032">
    <property type="protein sequence ID" value="GAA5198107.1"/>
    <property type="molecule type" value="Genomic_DNA"/>
</dbReference>
<reference evidence="6" key="1">
    <citation type="journal article" date="2019" name="Int. J. Syst. Evol. Microbiol.">
        <title>The Global Catalogue of Microorganisms (GCM) 10K type strain sequencing project: providing services to taxonomists for standard genome sequencing and annotation.</title>
        <authorList>
            <consortium name="The Broad Institute Genomics Platform"/>
            <consortium name="The Broad Institute Genome Sequencing Center for Infectious Disease"/>
            <person name="Wu L."/>
            <person name="Ma J."/>
        </authorList>
    </citation>
    <scope>NUCLEOTIDE SEQUENCE [LARGE SCALE GENOMIC DNA]</scope>
    <source>
        <strain evidence="6">JCM 18304</strain>
    </source>
</reference>
<evidence type="ECO:0000259" key="4">
    <source>
        <dbReference type="PROSITE" id="PS50853"/>
    </source>
</evidence>
<protein>
    <recommendedName>
        <fullName evidence="4">Fibronectin type-III domain-containing protein</fullName>
    </recommendedName>
</protein>
<dbReference type="PROSITE" id="PS50853">
    <property type="entry name" value="FN3"/>
    <property type="match status" value="1"/>
</dbReference>
<dbReference type="InterPro" id="IPR013783">
    <property type="entry name" value="Ig-like_fold"/>
</dbReference>
<feature type="region of interest" description="Disordered" evidence="3">
    <location>
        <begin position="709"/>
        <end position="736"/>
    </location>
</feature>
<feature type="region of interest" description="Disordered" evidence="3">
    <location>
        <begin position="420"/>
        <end position="456"/>
    </location>
</feature>
<dbReference type="RefSeq" id="WP_345637239.1">
    <property type="nucleotide sequence ID" value="NZ_BAABJQ010000032.1"/>
</dbReference>
<evidence type="ECO:0000313" key="5">
    <source>
        <dbReference type="EMBL" id="GAA5198107.1"/>
    </source>
</evidence>
<keyword evidence="1" id="KW-0326">Glycosidase</keyword>
<dbReference type="SUPFAM" id="SSF49265">
    <property type="entry name" value="Fibronectin type III"/>
    <property type="match status" value="1"/>
</dbReference>
<evidence type="ECO:0000256" key="1">
    <source>
        <dbReference type="ARBA" id="ARBA00023295"/>
    </source>
</evidence>
<keyword evidence="1" id="KW-0378">Hydrolase</keyword>
<keyword evidence="2" id="KW-0119">Carbohydrate metabolism</keyword>
<name>A0ABP9SMH1_9ACTN</name>
<evidence type="ECO:0000256" key="2">
    <source>
        <dbReference type="ARBA" id="ARBA00023326"/>
    </source>
</evidence>
<comment type="caution">
    <text evidence="5">The sequence shown here is derived from an EMBL/GenBank/DDBJ whole genome shotgun (WGS) entry which is preliminary data.</text>
</comment>
<dbReference type="CDD" id="cd00063">
    <property type="entry name" value="FN3"/>
    <property type="match status" value="1"/>
</dbReference>
<dbReference type="Proteomes" id="UP001501570">
    <property type="component" value="Unassembled WGS sequence"/>
</dbReference>
<keyword evidence="6" id="KW-1185">Reference proteome</keyword>
<dbReference type="InterPro" id="IPR036116">
    <property type="entry name" value="FN3_sf"/>
</dbReference>
<keyword evidence="2" id="KW-0624">Polysaccharide degradation</keyword>
<evidence type="ECO:0000256" key="3">
    <source>
        <dbReference type="SAM" id="MobiDB-lite"/>
    </source>
</evidence>
<gene>
    <name evidence="5" type="ORF">GCM10023322_70750</name>
</gene>
<proteinExistence type="predicted"/>
<feature type="region of interest" description="Disordered" evidence="3">
    <location>
        <begin position="1275"/>
        <end position="1303"/>
    </location>
</feature>
<dbReference type="Gene3D" id="2.60.40.10">
    <property type="entry name" value="Immunoglobulins"/>
    <property type="match status" value="2"/>
</dbReference>